<dbReference type="GO" id="GO:0005929">
    <property type="term" value="C:cilium"/>
    <property type="evidence" value="ECO:0007669"/>
    <property type="project" value="TreeGrafter"/>
</dbReference>
<dbReference type="PANTHER" id="PTHR45912">
    <property type="entry name" value="CILIA- AND FLAGELLA-ASSOCIATED PROTEIN 47"/>
    <property type="match status" value="1"/>
</dbReference>
<dbReference type="OrthoDB" id="10060824at2759"/>
<keyword evidence="4" id="KW-1185">Reference proteome</keyword>
<gene>
    <name evidence="3" type="ORF">TSOC_011562</name>
</gene>
<evidence type="ECO:0000259" key="2">
    <source>
        <dbReference type="Pfam" id="PF26579"/>
    </source>
</evidence>
<reference evidence="3 4" key="1">
    <citation type="journal article" date="2017" name="Mol. Biol. Evol.">
        <title>The 4-celled Tetrabaena socialis nuclear genome reveals the essential components for genetic control of cell number at the origin of multicellularity in the volvocine lineage.</title>
        <authorList>
            <person name="Featherston J."/>
            <person name="Arakaki Y."/>
            <person name="Hanschen E.R."/>
            <person name="Ferris P.J."/>
            <person name="Michod R.E."/>
            <person name="Olson B.J.S.C."/>
            <person name="Nozaki H."/>
            <person name="Durand P.M."/>
        </authorList>
    </citation>
    <scope>NUCLEOTIDE SEQUENCE [LARGE SCALE GENOMIC DNA]</scope>
    <source>
        <strain evidence="3 4">NIES-571</strain>
    </source>
</reference>
<evidence type="ECO:0000313" key="4">
    <source>
        <dbReference type="Proteomes" id="UP000236333"/>
    </source>
</evidence>
<name>A0A2J7ZQB7_9CHLO</name>
<dbReference type="Proteomes" id="UP000236333">
    <property type="component" value="Unassembled WGS sequence"/>
</dbReference>
<sequence length="1569" mass="171024">MANIQVSPDVLEFKNVEPGHVLSAWVTVKNLDARTRTVKVRPPKTKYFALRDFFKPQSLAGGLETRFEVLFDGEKLEPERQYTQDKIVIQTDTGNYELQVKASAPKADVRIMGDLNMGLLPCESKATKRFHLLNGGAAPAPFRLDWDRALPISVTPPSGVLQPGAEPLDVAVTVAVMLSATVVKQAFELVDNSGAILSELDFGSLYYGQALEREVTLFNNGPVEARYIISYGTLAEMRSKANEIRSINEKVEYVINGNHVLSFPLSADIVPVNLDFSAEDLNFQFNLDNWDEAVEKVLILDNPHKFPVSFTVESSNPTFQVSATGGGMIRSQSSVEVAVRWAPDMLGPPKQEGHLVIRMVGGEAPKRIAMSGDLPEGNVRPKEKEVAAPVAPVGVQQSTTLQLKNHGTRDTAFRFHANDQLSIKPASGRISAEETLDIEVLYTATEPGLMASTLVLEMRGGNLLRIPFRAEAVVPSVEIVQDEFNLGSVFVGSSARLPLTLRNTSAVPATLMCDLVASPDFQLLCPKDAWSTDEYESSPLEAIGAAGQHVLGSRFGSARGSRQSSRRQSSSLGFRAATNEGYKYKVTINPNTELPLLLNFRPTDQAERNVEVTFTLVSAGSYLVPALRKVATGSGLTPRMILSKTLVDFCTKIVIRSNQIKAPYAFDLYVTNQEDDPVSVSFGEPVPAPHAAGCPVKGIFSMDIAPGAPLQVSGQEMVGVQLRFCPRDSRTYEALIPVYLDGDTDQPYLHIEVQGVGQYPRLAFDVRECLLPPCKELELANPSKKAISYSARLEGHRDFSVESSTIRIEPKASAKLLLRCTPTNTLSQSSRLVLTSRREGGVHAATLVFQLQCKVNTRAPLKRVRTEGPLYDMQQFEFTVTNPFPADGDFTIQILHEPAEPLPKKEEEVNAKNGPTAKKQAANRRNARKSQGLEASDEVAAKLGRVWPDAFGLDRSRLRLKQNASERIKGFFLPFAMATAYCTVLFRDKEQGEFCYELVGEPGLPAPIMEVKTNSLMSAPGHIVLSARTAPTNAATDLPASSGVGAPGNAAASNLNNTQRSTQRNPNAVPPPEPNTLRMHLQPIGTGIYPTRIMLTSPLDVRVVDLELTAQTMSQAFVLEFSTAARQAVTQDIPLVNTGDTLMTVASTISGGPWSGPREAVVPANGTVMYPLQFKPLMPGDIKGSLELAITATGERNTYTLVGRAAEPVAEGQIIIECQARKPAVKQFNVPNIIGSSTEYKGISSLCHMLELTGGLGRYKCRARARIDEVMEVVLTGLQQVGPEDEFTHEVLLPQEHRPFLEQSLTVEPLDSGPVCLQRPDSPLRYRVCFAPQRMLPPTSLELVINKSTGGRWRFEMQLQATEPDLDGTLTIEAAMGATSYMPLLLYSSGPEPQPFTASFPSDTPMVFNVVPSKGLLPPAPRPGDPVPESAVQVSYNCREFGKVVRGRLYVQTSDMQYSYELRGRMPTYVSPSPAQFGVSVDNRLAPEVASKLSLGRPSGKNHVASNMRATKGAVAAESLLLVLGFQGQGLLTWRNPFPEPASVSVQLRTDEPAGVLRIVPHACVYVVY</sequence>
<dbReference type="PANTHER" id="PTHR45912:SF3">
    <property type="entry name" value="CILIA- AND FLAGELLA-ASSOCIATED PROTEIN 47"/>
    <property type="match status" value="1"/>
</dbReference>
<organism evidence="3 4">
    <name type="scientific">Tetrabaena socialis</name>
    <dbReference type="NCBI Taxonomy" id="47790"/>
    <lineage>
        <taxon>Eukaryota</taxon>
        <taxon>Viridiplantae</taxon>
        <taxon>Chlorophyta</taxon>
        <taxon>core chlorophytes</taxon>
        <taxon>Chlorophyceae</taxon>
        <taxon>CS clade</taxon>
        <taxon>Chlamydomonadales</taxon>
        <taxon>Tetrabaenaceae</taxon>
        <taxon>Tetrabaena</taxon>
    </lineage>
</organism>
<dbReference type="Pfam" id="PF26579">
    <property type="entry name" value="Ig_CFAP47"/>
    <property type="match status" value="1"/>
</dbReference>
<feature type="region of interest" description="Disordered" evidence="1">
    <location>
        <begin position="1035"/>
        <end position="1074"/>
    </location>
</feature>
<dbReference type="InterPro" id="IPR058952">
    <property type="entry name" value="Ig_CFAP47"/>
</dbReference>
<evidence type="ECO:0000313" key="3">
    <source>
        <dbReference type="EMBL" id="PNH02459.1"/>
    </source>
</evidence>
<accession>A0A2J7ZQB7</accession>
<dbReference type="EMBL" id="PGGS01000651">
    <property type="protein sequence ID" value="PNH02459.1"/>
    <property type="molecule type" value="Genomic_DNA"/>
</dbReference>
<comment type="caution">
    <text evidence="3">The sequence shown here is derived from an EMBL/GenBank/DDBJ whole genome shotgun (WGS) entry which is preliminary data.</text>
</comment>
<dbReference type="InterPro" id="IPR013783">
    <property type="entry name" value="Ig-like_fold"/>
</dbReference>
<proteinExistence type="predicted"/>
<feature type="compositionally biased region" description="Polar residues" evidence="1">
    <location>
        <begin position="1051"/>
        <end position="1066"/>
    </location>
</feature>
<feature type="domain" description="CFAP47-like immunoglobulin-like" evidence="2">
    <location>
        <begin position="1258"/>
        <end position="1362"/>
    </location>
</feature>
<dbReference type="GO" id="GO:0060271">
    <property type="term" value="P:cilium assembly"/>
    <property type="evidence" value="ECO:0007669"/>
    <property type="project" value="TreeGrafter"/>
</dbReference>
<dbReference type="Pfam" id="PF14874">
    <property type="entry name" value="PapD-like"/>
    <property type="match status" value="1"/>
</dbReference>
<protein>
    <recommendedName>
        <fullName evidence="2">CFAP47-like immunoglobulin-like domain-containing protein</fullName>
    </recommendedName>
</protein>
<evidence type="ECO:0000256" key="1">
    <source>
        <dbReference type="SAM" id="MobiDB-lite"/>
    </source>
</evidence>
<feature type="region of interest" description="Disordered" evidence="1">
    <location>
        <begin position="901"/>
        <end position="934"/>
    </location>
</feature>
<feature type="compositionally biased region" description="Basic and acidic residues" evidence="1">
    <location>
        <begin position="901"/>
        <end position="910"/>
    </location>
</feature>
<dbReference type="Gene3D" id="2.60.40.10">
    <property type="entry name" value="Immunoglobulins"/>
    <property type="match status" value="2"/>
</dbReference>